<keyword evidence="3" id="KW-1185">Reference proteome</keyword>
<dbReference type="InterPro" id="IPR004843">
    <property type="entry name" value="Calcineurin-like_PHP"/>
</dbReference>
<dbReference type="Proteomes" id="UP001320159">
    <property type="component" value="Unassembled WGS sequence"/>
</dbReference>
<proteinExistence type="predicted"/>
<dbReference type="PANTHER" id="PTHR42850:SF2">
    <property type="entry name" value="BLL5683 PROTEIN"/>
    <property type="match status" value="1"/>
</dbReference>
<reference evidence="2 3" key="1">
    <citation type="submission" date="2017-11" db="EMBL/GenBank/DDBJ databases">
        <title>Isolation and Characterization of Family Methanocellaceae Species from Potential Methane Hydrate Area Offshore Southwestern Taiwan.</title>
        <authorList>
            <person name="Zhang W.-L."/>
            <person name="Chen W.-C."/>
            <person name="Lai M.-C."/>
            <person name="Chen S.-C."/>
        </authorList>
    </citation>
    <scope>NUCLEOTIDE SEQUENCE [LARGE SCALE GENOMIC DNA]</scope>
    <source>
        <strain evidence="2 3">CWC-04</strain>
    </source>
</reference>
<dbReference type="SUPFAM" id="SSF56300">
    <property type="entry name" value="Metallo-dependent phosphatases"/>
    <property type="match status" value="1"/>
</dbReference>
<dbReference type="Pfam" id="PF00149">
    <property type="entry name" value="Metallophos"/>
    <property type="match status" value="1"/>
</dbReference>
<accession>A0AAP2REI2</accession>
<name>A0AAP2REI2_9EURY</name>
<dbReference type="EMBL" id="PGCK01000004">
    <property type="protein sequence ID" value="MCD1294707.1"/>
    <property type="molecule type" value="Genomic_DNA"/>
</dbReference>
<organism evidence="2 3">
    <name type="scientific">Methanooceanicella nereidis</name>
    <dbReference type="NCBI Taxonomy" id="2052831"/>
    <lineage>
        <taxon>Archaea</taxon>
        <taxon>Methanobacteriati</taxon>
        <taxon>Methanobacteriota</taxon>
        <taxon>Stenosarchaea group</taxon>
        <taxon>Methanomicrobia</taxon>
        <taxon>Methanocellales</taxon>
        <taxon>Methanocellaceae</taxon>
        <taxon>Methanooceanicella</taxon>
    </lineage>
</organism>
<protein>
    <submittedName>
        <fullName evidence="2">Metallophosphatase family protein</fullName>
    </submittedName>
</protein>
<feature type="domain" description="Calcineurin-like phosphoesterase" evidence="1">
    <location>
        <begin position="4"/>
        <end position="196"/>
    </location>
</feature>
<dbReference type="InterPro" id="IPR029052">
    <property type="entry name" value="Metallo-depent_PP-like"/>
</dbReference>
<dbReference type="PANTHER" id="PTHR42850">
    <property type="entry name" value="METALLOPHOSPHOESTERASE"/>
    <property type="match status" value="1"/>
</dbReference>
<evidence type="ECO:0000259" key="1">
    <source>
        <dbReference type="Pfam" id="PF00149"/>
    </source>
</evidence>
<dbReference type="InterPro" id="IPR050126">
    <property type="entry name" value="Ap4A_hydrolase"/>
</dbReference>
<sequence length="288" mass="32757">MAGSILLISDIHADAGALDAILRVAGDDKFSERYGNIGKVINLGDVMERGYLPKETVNRLKTIKNLISILGNHDEAFLNSKAVTKGDAESIRAHDLYRNRSGYQAFFKGMEKYHIDREYRLLAVHGGPLDPLKIYHGDFGEDEAWLHSRTWQRITTSGSEYCDSTGYHYLPESAFNSVKKYFDNNGFVIVCGHEHKEAAYRQTGDEVEDILHLMDKDSFVIGNRRIDEKKIEIDESSNYLIRLGIAGPAGYYRRYGWDRCYFGVISKTDKRRSLSMLSFQLGRDLVPP</sequence>
<gene>
    <name evidence="2" type="ORF">CUJ83_06800</name>
</gene>
<dbReference type="RefSeq" id="WP_230741539.1">
    <property type="nucleotide sequence ID" value="NZ_PGCK01000004.1"/>
</dbReference>
<comment type="caution">
    <text evidence="2">The sequence shown here is derived from an EMBL/GenBank/DDBJ whole genome shotgun (WGS) entry which is preliminary data.</text>
</comment>
<dbReference type="GO" id="GO:0016791">
    <property type="term" value="F:phosphatase activity"/>
    <property type="evidence" value="ECO:0007669"/>
    <property type="project" value="TreeGrafter"/>
</dbReference>
<dbReference type="GO" id="GO:0005737">
    <property type="term" value="C:cytoplasm"/>
    <property type="evidence" value="ECO:0007669"/>
    <property type="project" value="TreeGrafter"/>
</dbReference>
<dbReference type="Gene3D" id="3.60.21.10">
    <property type="match status" value="1"/>
</dbReference>
<dbReference type="AlphaFoldDB" id="A0AAP2REI2"/>
<evidence type="ECO:0000313" key="2">
    <source>
        <dbReference type="EMBL" id="MCD1294707.1"/>
    </source>
</evidence>
<evidence type="ECO:0000313" key="3">
    <source>
        <dbReference type="Proteomes" id="UP001320159"/>
    </source>
</evidence>